<dbReference type="Gene3D" id="3.30.530.20">
    <property type="match status" value="1"/>
</dbReference>
<dbReference type="OrthoDB" id="3695445at2"/>
<dbReference type="EMBL" id="PYGA01000005">
    <property type="protein sequence ID" value="PSK98451.1"/>
    <property type="molecule type" value="Genomic_DNA"/>
</dbReference>
<dbReference type="AlphaFoldDB" id="A0A2P8DML8"/>
<protein>
    <submittedName>
        <fullName evidence="2">Polyketide cyclase/dehydrase/lipid transport protein</fullName>
    </submittedName>
</protein>
<evidence type="ECO:0000313" key="3">
    <source>
        <dbReference type="Proteomes" id="UP000240542"/>
    </source>
</evidence>
<evidence type="ECO:0000313" key="2">
    <source>
        <dbReference type="EMBL" id="PSK98451.1"/>
    </source>
</evidence>
<dbReference type="Pfam" id="PF03364">
    <property type="entry name" value="Polyketide_cyc"/>
    <property type="match status" value="1"/>
</dbReference>
<dbReference type="InterPro" id="IPR005031">
    <property type="entry name" value="COQ10_START"/>
</dbReference>
<proteinExistence type="predicted"/>
<name>A0A2P8DML8_9ACTN</name>
<evidence type="ECO:0000259" key="1">
    <source>
        <dbReference type="Pfam" id="PF03364"/>
    </source>
</evidence>
<dbReference type="RefSeq" id="WP_106582536.1">
    <property type="nucleotide sequence ID" value="NZ_PYGA01000005.1"/>
</dbReference>
<dbReference type="PANTHER" id="PTHR33824">
    <property type="entry name" value="POLYKETIDE CYCLASE/DEHYDRASE AND LIPID TRANSPORT SUPERFAMILY PROTEIN"/>
    <property type="match status" value="1"/>
</dbReference>
<comment type="caution">
    <text evidence="2">The sequence shown here is derived from an EMBL/GenBank/DDBJ whole genome shotgun (WGS) entry which is preliminary data.</text>
</comment>
<dbReference type="PANTHER" id="PTHR33824:SF7">
    <property type="entry name" value="POLYKETIDE CYCLASE_DEHYDRASE AND LIPID TRANSPORT SUPERFAMILY PROTEIN"/>
    <property type="match status" value="1"/>
</dbReference>
<accession>A0A2P8DML8</accession>
<gene>
    <name evidence="2" type="ORF">CLV63_105125</name>
</gene>
<sequence>MSEIAETVDVEVPVGLVYDQWTQFATFPEFMAGVVDVVQHGDTRMTWEIVIGGRHRRFDAEVVEQVPDERIAWRTVDGVTHDGVVAFHRLDAERTRVTLRMRTVPEGTVDTLGDRLGLVRGRVKDDLRRFKHFIEERRTPTGAWRGEVPPRQ</sequence>
<dbReference type="InterPro" id="IPR023393">
    <property type="entry name" value="START-like_dom_sf"/>
</dbReference>
<feature type="domain" description="Coenzyme Q-binding protein COQ10 START" evidence="1">
    <location>
        <begin position="10"/>
        <end position="129"/>
    </location>
</feature>
<dbReference type="CDD" id="cd07817">
    <property type="entry name" value="SRPBCC_8"/>
    <property type="match status" value="1"/>
</dbReference>
<reference evidence="2 3" key="1">
    <citation type="submission" date="2018-03" db="EMBL/GenBank/DDBJ databases">
        <title>Genomic Encyclopedia of Archaeal and Bacterial Type Strains, Phase II (KMG-II): from individual species to whole genera.</title>
        <authorList>
            <person name="Goeker M."/>
        </authorList>
    </citation>
    <scope>NUCLEOTIDE SEQUENCE [LARGE SCALE GENOMIC DNA]</scope>
    <source>
        <strain evidence="2 3">DSM 45312</strain>
    </source>
</reference>
<dbReference type="Proteomes" id="UP000240542">
    <property type="component" value="Unassembled WGS sequence"/>
</dbReference>
<organism evidence="2 3">
    <name type="scientific">Murinocardiopsis flavida</name>
    <dbReference type="NCBI Taxonomy" id="645275"/>
    <lineage>
        <taxon>Bacteria</taxon>
        <taxon>Bacillati</taxon>
        <taxon>Actinomycetota</taxon>
        <taxon>Actinomycetes</taxon>
        <taxon>Streptosporangiales</taxon>
        <taxon>Nocardiopsidaceae</taxon>
        <taxon>Murinocardiopsis</taxon>
    </lineage>
</organism>
<dbReference type="SUPFAM" id="SSF55961">
    <property type="entry name" value="Bet v1-like"/>
    <property type="match status" value="1"/>
</dbReference>
<keyword evidence="3" id="KW-1185">Reference proteome</keyword>
<dbReference type="InterPro" id="IPR047137">
    <property type="entry name" value="ORF3"/>
</dbReference>